<evidence type="ECO:0008006" key="5">
    <source>
        <dbReference type="Google" id="ProtNLM"/>
    </source>
</evidence>
<keyword evidence="2" id="KW-0812">Transmembrane</keyword>
<reference evidence="3 4" key="1">
    <citation type="submission" date="2021-06" db="EMBL/GenBank/DDBJ databases">
        <title>Caerostris extrusa draft genome.</title>
        <authorList>
            <person name="Kono N."/>
            <person name="Arakawa K."/>
        </authorList>
    </citation>
    <scope>NUCLEOTIDE SEQUENCE [LARGE SCALE GENOMIC DNA]</scope>
</reference>
<feature type="transmembrane region" description="Helical" evidence="2">
    <location>
        <begin position="35"/>
        <end position="58"/>
    </location>
</feature>
<accession>A0AAV4TZM7</accession>
<name>A0AAV4TZM7_CAEEX</name>
<evidence type="ECO:0000313" key="3">
    <source>
        <dbReference type="EMBL" id="GIY50900.1"/>
    </source>
</evidence>
<proteinExistence type="predicted"/>
<keyword evidence="2" id="KW-0472">Membrane</keyword>
<evidence type="ECO:0000256" key="2">
    <source>
        <dbReference type="SAM" id="Phobius"/>
    </source>
</evidence>
<keyword evidence="4" id="KW-1185">Reference proteome</keyword>
<dbReference type="AlphaFoldDB" id="A0AAV4TZM7"/>
<sequence>MAAPSSAVTGSVPFSTESNGSCSARGAFVSSPRSVILLFIFFLSLSLSPLPLSHTLFIRSRAEFSSLSLSRCLSEKVKRILHCACRNSRSKVCLLHVNNYLSSKKMSLGSPHNKSRIVAEMRICEWNSSPCCCYDRLLFFC</sequence>
<organism evidence="3 4">
    <name type="scientific">Caerostris extrusa</name>
    <name type="common">Bark spider</name>
    <name type="synonym">Caerostris bankana</name>
    <dbReference type="NCBI Taxonomy" id="172846"/>
    <lineage>
        <taxon>Eukaryota</taxon>
        <taxon>Metazoa</taxon>
        <taxon>Ecdysozoa</taxon>
        <taxon>Arthropoda</taxon>
        <taxon>Chelicerata</taxon>
        <taxon>Arachnida</taxon>
        <taxon>Araneae</taxon>
        <taxon>Araneomorphae</taxon>
        <taxon>Entelegynae</taxon>
        <taxon>Araneoidea</taxon>
        <taxon>Araneidae</taxon>
        <taxon>Caerostris</taxon>
    </lineage>
</organism>
<dbReference type="Proteomes" id="UP001054945">
    <property type="component" value="Unassembled WGS sequence"/>
</dbReference>
<evidence type="ECO:0000313" key="4">
    <source>
        <dbReference type="Proteomes" id="UP001054945"/>
    </source>
</evidence>
<comment type="caution">
    <text evidence="3">The sequence shown here is derived from an EMBL/GenBank/DDBJ whole genome shotgun (WGS) entry which is preliminary data.</text>
</comment>
<evidence type="ECO:0000256" key="1">
    <source>
        <dbReference type="SAM" id="MobiDB-lite"/>
    </source>
</evidence>
<keyword evidence="2" id="KW-1133">Transmembrane helix</keyword>
<protein>
    <recommendedName>
        <fullName evidence="5">Secreted protein</fullName>
    </recommendedName>
</protein>
<dbReference type="EMBL" id="BPLR01012043">
    <property type="protein sequence ID" value="GIY50900.1"/>
    <property type="molecule type" value="Genomic_DNA"/>
</dbReference>
<gene>
    <name evidence="3" type="ORF">CEXT_686621</name>
</gene>
<feature type="region of interest" description="Disordered" evidence="1">
    <location>
        <begin position="1"/>
        <end position="21"/>
    </location>
</feature>